<protein>
    <submittedName>
        <fullName evidence="4">Uncharacterized protein</fullName>
    </submittedName>
</protein>
<dbReference type="EMBL" id="CP003179">
    <property type="protein sequence ID" value="AEW05822.1"/>
    <property type="molecule type" value="Genomic_DNA"/>
</dbReference>
<reference evidence="4 5" key="2">
    <citation type="journal article" date="2012" name="Stand. Genomic Sci.">
        <title>Complete genome sequence of the moderately thermophilic mineral-sulfide-oxidizing firmicute Sulfobacillus acidophilus type strain (NAL(T)).</title>
        <authorList>
            <person name="Anderson I."/>
            <person name="Chertkov O."/>
            <person name="Chen A."/>
            <person name="Saunders E."/>
            <person name="Lapidus A."/>
            <person name="Nolan M."/>
            <person name="Lucas S."/>
            <person name="Hammon N."/>
            <person name="Deshpande S."/>
            <person name="Cheng J.F."/>
            <person name="Han C."/>
            <person name="Tapia R."/>
            <person name="Goodwin L.A."/>
            <person name="Pitluck S."/>
            <person name="Liolios K."/>
            <person name="Pagani I."/>
            <person name="Ivanova N."/>
            <person name="Mikhailova N."/>
            <person name="Pati A."/>
            <person name="Palaniappan K."/>
            <person name="Land M."/>
            <person name="Pan C."/>
            <person name="Rohde M."/>
            <person name="Pukall R."/>
            <person name="Goker M."/>
            <person name="Detter J.C."/>
            <person name="Woyke T."/>
            <person name="Bristow J."/>
            <person name="Eisen J.A."/>
            <person name="Markowitz V."/>
            <person name="Hugenholtz P."/>
            <person name="Kyrpides N.C."/>
            <person name="Klenk H.P."/>
            <person name="Mavromatis K."/>
        </authorList>
    </citation>
    <scope>NUCLEOTIDE SEQUENCE [LARGE SCALE GENOMIC DNA]</scope>
    <source>
        <strain evidence="5">ATCC 700253 / DSM 10332 / NAL</strain>
    </source>
</reference>
<feature type="compositionally biased region" description="Polar residues" evidence="2">
    <location>
        <begin position="27"/>
        <end position="61"/>
    </location>
</feature>
<dbReference type="Proteomes" id="UP000005439">
    <property type="component" value="Chromosome"/>
</dbReference>
<reference evidence="5" key="1">
    <citation type="submission" date="2011-12" db="EMBL/GenBank/DDBJ databases">
        <title>The complete genome of chromosome of Sulfobacillus acidophilus DSM 10332.</title>
        <authorList>
            <person name="Lucas S."/>
            <person name="Han J."/>
            <person name="Lapidus A."/>
            <person name="Bruce D."/>
            <person name="Goodwin L."/>
            <person name="Pitluck S."/>
            <person name="Peters L."/>
            <person name="Kyrpides N."/>
            <person name="Mavromatis K."/>
            <person name="Ivanova N."/>
            <person name="Mikhailova N."/>
            <person name="Chertkov O."/>
            <person name="Saunders E."/>
            <person name="Detter J.C."/>
            <person name="Tapia R."/>
            <person name="Han C."/>
            <person name="Land M."/>
            <person name="Hauser L."/>
            <person name="Markowitz V."/>
            <person name="Cheng J.-F."/>
            <person name="Hugenholtz P."/>
            <person name="Woyke T."/>
            <person name="Wu D."/>
            <person name="Pukall R."/>
            <person name="Gehrich-Schroeter G."/>
            <person name="Schneider S."/>
            <person name="Klenk H.-P."/>
            <person name="Eisen J.A."/>
        </authorList>
    </citation>
    <scope>NUCLEOTIDE SEQUENCE [LARGE SCALE GENOMIC DNA]</scope>
    <source>
        <strain evidence="5">ATCC 700253 / DSM 10332 / NAL</strain>
    </source>
</reference>
<feature type="region of interest" description="Disordered" evidence="2">
    <location>
        <begin position="185"/>
        <end position="209"/>
    </location>
</feature>
<dbReference type="AlphaFoldDB" id="G8TUU8"/>
<evidence type="ECO:0000256" key="2">
    <source>
        <dbReference type="SAM" id="MobiDB-lite"/>
    </source>
</evidence>
<evidence type="ECO:0000313" key="5">
    <source>
        <dbReference type="Proteomes" id="UP000005439"/>
    </source>
</evidence>
<feature type="signal peptide" evidence="3">
    <location>
        <begin position="1"/>
        <end position="23"/>
    </location>
</feature>
<dbReference type="HOGENOM" id="CLU_1314835_0_0_9"/>
<feature type="region of interest" description="Disordered" evidence="2">
    <location>
        <begin position="27"/>
        <end position="78"/>
    </location>
</feature>
<evidence type="ECO:0000256" key="1">
    <source>
        <dbReference type="SAM" id="Coils"/>
    </source>
</evidence>
<sequence>MKIQWIAPLAAAASLVVAWPVWAHGHQPTNRPAPAQTTAPVLPTGASNVPASAGVTPSTTPGAPHTPPVSHPHPGGKSATVQAEVQQLHALQQKVQAARQAYVAAIRQYLKTLSSSLAGGQTGTLQTAVQQLKVINTTLAQAVKTEHAAQSTPGGGLTQVLAKFQAELTALTTATNQVEALTANLGQGAAGGSPSTSPSAPPTTSASGT</sequence>
<feature type="coiled-coil region" evidence="1">
    <location>
        <begin position="81"/>
        <end position="108"/>
    </location>
</feature>
<accession>G8TUU8</accession>
<feature type="chain" id="PRO_5003518139" evidence="3">
    <location>
        <begin position="24"/>
        <end position="209"/>
    </location>
</feature>
<gene>
    <name evidence="4" type="ordered locus">Sulac_2355</name>
</gene>
<evidence type="ECO:0000313" key="4">
    <source>
        <dbReference type="EMBL" id="AEW05822.1"/>
    </source>
</evidence>
<keyword evidence="5" id="KW-1185">Reference proteome</keyword>
<name>G8TUU8_SULAD</name>
<dbReference type="KEGG" id="sap:Sulac_2355"/>
<keyword evidence="1" id="KW-0175">Coiled coil</keyword>
<dbReference type="PATRIC" id="fig|679936.5.peg.2440"/>
<dbReference type="STRING" id="679936.Sulac_2355"/>
<feature type="compositionally biased region" description="Low complexity" evidence="2">
    <location>
        <begin position="192"/>
        <end position="209"/>
    </location>
</feature>
<organism evidence="4 5">
    <name type="scientific">Sulfobacillus acidophilus (strain ATCC 700253 / DSM 10332 / NAL)</name>
    <dbReference type="NCBI Taxonomy" id="679936"/>
    <lineage>
        <taxon>Bacteria</taxon>
        <taxon>Bacillati</taxon>
        <taxon>Bacillota</taxon>
        <taxon>Clostridia</taxon>
        <taxon>Eubacteriales</taxon>
        <taxon>Clostridiales Family XVII. Incertae Sedis</taxon>
        <taxon>Sulfobacillus</taxon>
    </lineage>
</organism>
<proteinExistence type="predicted"/>
<keyword evidence="3" id="KW-0732">Signal</keyword>
<evidence type="ECO:0000256" key="3">
    <source>
        <dbReference type="SAM" id="SignalP"/>
    </source>
</evidence>